<evidence type="ECO:0000256" key="1">
    <source>
        <dbReference type="SAM" id="SignalP"/>
    </source>
</evidence>
<dbReference type="STRING" id="1123501.Wenmar_03508"/>
<organism evidence="2 3">
    <name type="scientific">Wenxinia marina DSM 24838</name>
    <dbReference type="NCBI Taxonomy" id="1123501"/>
    <lineage>
        <taxon>Bacteria</taxon>
        <taxon>Pseudomonadati</taxon>
        <taxon>Pseudomonadota</taxon>
        <taxon>Alphaproteobacteria</taxon>
        <taxon>Rhodobacterales</taxon>
        <taxon>Roseobacteraceae</taxon>
        <taxon>Wenxinia</taxon>
    </lineage>
</organism>
<sequence>MIRPLALALLLAAPATAQDVRPADRERLDGWLGHFGDAVKQAYAGGDPADLDQLRQAMDGEPGPLLPEGDWACRTMKLGEILPITVYTDFRCRITAAGDGTWRLEKLTGSQRTTGTITQTDEGALYLGVGYVAGGPAVDYAGLPPDSQEPVEPGQTHAQVGWFEQTAPDEARLLLPDPILESRFDILWLTR</sequence>
<dbReference type="AlphaFoldDB" id="A0A0D0Q6G8"/>
<proteinExistence type="predicted"/>
<reference evidence="2 3" key="1">
    <citation type="submission" date="2013-01" db="EMBL/GenBank/DDBJ databases">
        <authorList>
            <person name="Fiebig A."/>
            <person name="Goeker M."/>
            <person name="Klenk H.-P.P."/>
        </authorList>
    </citation>
    <scope>NUCLEOTIDE SEQUENCE [LARGE SCALE GENOMIC DNA]</scope>
    <source>
        <strain evidence="2 3">DSM 24838</strain>
    </source>
</reference>
<evidence type="ECO:0000313" key="3">
    <source>
        <dbReference type="Proteomes" id="UP000035100"/>
    </source>
</evidence>
<comment type="caution">
    <text evidence="2">The sequence shown here is derived from an EMBL/GenBank/DDBJ whole genome shotgun (WGS) entry which is preliminary data.</text>
</comment>
<evidence type="ECO:0008006" key="4">
    <source>
        <dbReference type="Google" id="ProtNLM"/>
    </source>
</evidence>
<accession>A0A0D0Q6G8</accession>
<feature type="chain" id="PRO_5002235872" description="DUF4893 domain-containing protein" evidence="1">
    <location>
        <begin position="18"/>
        <end position="191"/>
    </location>
</feature>
<name>A0A0D0Q6G8_9RHOB</name>
<dbReference type="EMBL" id="AONG01000018">
    <property type="protein sequence ID" value="KIQ68052.1"/>
    <property type="molecule type" value="Genomic_DNA"/>
</dbReference>
<evidence type="ECO:0000313" key="2">
    <source>
        <dbReference type="EMBL" id="KIQ68052.1"/>
    </source>
</evidence>
<dbReference type="eggNOG" id="ENOG5032X9B">
    <property type="taxonomic scope" value="Bacteria"/>
</dbReference>
<keyword evidence="3" id="KW-1185">Reference proteome</keyword>
<dbReference type="InterPro" id="IPR032609">
    <property type="entry name" value="DUF4893"/>
</dbReference>
<feature type="signal peptide" evidence="1">
    <location>
        <begin position="1"/>
        <end position="17"/>
    </location>
</feature>
<keyword evidence="1" id="KW-0732">Signal</keyword>
<dbReference type="RefSeq" id="WP_018302267.1">
    <property type="nucleotide sequence ID" value="NZ_KB902282.1"/>
</dbReference>
<dbReference type="Pfam" id="PF16233">
    <property type="entry name" value="DUF4893"/>
    <property type="match status" value="1"/>
</dbReference>
<dbReference type="Proteomes" id="UP000035100">
    <property type="component" value="Unassembled WGS sequence"/>
</dbReference>
<gene>
    <name evidence="2" type="ORF">Wenmar_03508</name>
</gene>
<protein>
    <recommendedName>
        <fullName evidence="4">DUF4893 domain-containing protein</fullName>
    </recommendedName>
</protein>